<dbReference type="Proteomes" id="UP000639772">
    <property type="component" value="Unassembled WGS sequence"/>
</dbReference>
<proteinExistence type="predicted"/>
<sequence>MIGTVPSWLMVAKIGAPGPASQTAESESRSLGSPEESYGKFDEDWHHAEESRVRRELRRFGRNPLIAMPAAPCSPSQEMTVVKRRTFFIPINEIASNDLSARSIGRQSRSPISALNPGFPFNDTFIVRPGPTNLAS</sequence>
<feature type="compositionally biased region" description="Polar residues" evidence="1">
    <location>
        <begin position="20"/>
        <end position="31"/>
    </location>
</feature>
<reference evidence="2 3" key="1">
    <citation type="journal article" date="2020" name="Nat. Food">
        <title>A phased Vanilla planifolia genome enables genetic improvement of flavour and production.</title>
        <authorList>
            <person name="Hasing T."/>
            <person name="Tang H."/>
            <person name="Brym M."/>
            <person name="Khazi F."/>
            <person name="Huang T."/>
            <person name="Chambers A.H."/>
        </authorList>
    </citation>
    <scope>NUCLEOTIDE SEQUENCE [LARGE SCALE GENOMIC DNA]</scope>
    <source>
        <tissue evidence="2">Leaf</tissue>
    </source>
</reference>
<evidence type="ECO:0000256" key="1">
    <source>
        <dbReference type="SAM" id="MobiDB-lite"/>
    </source>
</evidence>
<dbReference type="EMBL" id="JADCNM010000002">
    <property type="protein sequence ID" value="KAG0494829.1"/>
    <property type="molecule type" value="Genomic_DNA"/>
</dbReference>
<evidence type="ECO:0000313" key="2">
    <source>
        <dbReference type="EMBL" id="KAG0494829.1"/>
    </source>
</evidence>
<feature type="region of interest" description="Disordered" evidence="1">
    <location>
        <begin position="16"/>
        <end position="44"/>
    </location>
</feature>
<dbReference type="AlphaFoldDB" id="A0A835VBR1"/>
<organism evidence="2 3">
    <name type="scientific">Vanilla planifolia</name>
    <name type="common">Vanilla</name>
    <dbReference type="NCBI Taxonomy" id="51239"/>
    <lineage>
        <taxon>Eukaryota</taxon>
        <taxon>Viridiplantae</taxon>
        <taxon>Streptophyta</taxon>
        <taxon>Embryophyta</taxon>
        <taxon>Tracheophyta</taxon>
        <taxon>Spermatophyta</taxon>
        <taxon>Magnoliopsida</taxon>
        <taxon>Liliopsida</taxon>
        <taxon>Asparagales</taxon>
        <taxon>Orchidaceae</taxon>
        <taxon>Vanilloideae</taxon>
        <taxon>Vanilleae</taxon>
        <taxon>Vanilla</taxon>
    </lineage>
</organism>
<comment type="caution">
    <text evidence="2">The sequence shown here is derived from an EMBL/GenBank/DDBJ whole genome shotgun (WGS) entry which is preliminary data.</text>
</comment>
<protein>
    <submittedName>
        <fullName evidence="2">Uncharacterized protein</fullName>
    </submittedName>
</protein>
<name>A0A835VBR1_VANPL</name>
<evidence type="ECO:0000313" key="3">
    <source>
        <dbReference type="Proteomes" id="UP000639772"/>
    </source>
</evidence>
<accession>A0A835VBR1</accession>
<gene>
    <name evidence="2" type="ORF">HPP92_005823</name>
</gene>